<dbReference type="EMBL" id="CCXW01000004">
    <property type="protein sequence ID" value="CEG25026.1"/>
    <property type="molecule type" value="Genomic_DNA"/>
</dbReference>
<reference evidence="2 3" key="1">
    <citation type="journal article" date="2014" name="Genome Announc.">
        <title>Genome Sequence of Bacillus simplex Strain P558, Isolated from a Human Fecal Sample.</title>
        <authorList>
            <person name="Croce O."/>
            <person name="Hugon P."/>
            <person name="Lagier J.C."/>
            <person name="Bibi F."/>
            <person name="Robert C."/>
            <person name="Azhar E.I."/>
            <person name="Raoult D."/>
            <person name="Fournier P.E."/>
        </authorList>
    </citation>
    <scope>NUCLEOTIDE SEQUENCE [LARGE SCALE GENOMIC DNA]</scope>
    <source>
        <strain evidence="2 3">P558</strain>
    </source>
</reference>
<protein>
    <submittedName>
        <fullName evidence="2">Anti-repressor SinI</fullName>
    </submittedName>
</protein>
<dbReference type="GO" id="GO:0006355">
    <property type="term" value="P:regulation of DNA-templated transcription"/>
    <property type="evidence" value="ECO:0007669"/>
    <property type="project" value="InterPro"/>
</dbReference>
<evidence type="ECO:0000313" key="2">
    <source>
        <dbReference type="EMBL" id="CEG25026.1"/>
    </source>
</evidence>
<dbReference type="InterPro" id="IPR036281">
    <property type="entry name" value="SinR/SinI_dimer_dom_sf"/>
</dbReference>
<proteinExistence type="predicted"/>
<name>A0AAN2PC34_9BACI</name>
<dbReference type="InterPro" id="IPR010981">
    <property type="entry name" value="SinR/SinI_dimer_dom"/>
</dbReference>
<dbReference type="Proteomes" id="UP000182110">
    <property type="component" value="Unassembled WGS sequence"/>
</dbReference>
<evidence type="ECO:0000259" key="1">
    <source>
        <dbReference type="PROSITE" id="PS51500"/>
    </source>
</evidence>
<dbReference type="SUPFAM" id="SSF47406">
    <property type="entry name" value="SinR repressor dimerisation domain-like"/>
    <property type="match status" value="1"/>
</dbReference>
<keyword evidence="3" id="KW-1185">Reference proteome</keyword>
<dbReference type="GO" id="GO:0046983">
    <property type="term" value="F:protein dimerization activity"/>
    <property type="evidence" value="ECO:0007669"/>
    <property type="project" value="InterPro"/>
</dbReference>
<comment type="caution">
    <text evidence="2">The sequence shown here is derived from an EMBL/GenBank/DDBJ whole genome shotgun (WGS) entry which is preliminary data.</text>
</comment>
<feature type="domain" description="Sin" evidence="1">
    <location>
        <begin position="53"/>
        <end position="91"/>
    </location>
</feature>
<sequence length="96" mass="11484">MAIIDIDQLLLATEEIGEESIPFHLDTFDIDELLDKTDNWEKSIPSKRRINMTTKENRYQDLPEEWIELVKKAMKSNITKEEFKKFLEEKLRVNKD</sequence>
<accession>A0AAN2PC34</accession>
<dbReference type="Pfam" id="PF08671">
    <property type="entry name" value="SinI"/>
    <property type="match status" value="1"/>
</dbReference>
<dbReference type="RefSeq" id="WP_048683842.1">
    <property type="nucleotide sequence ID" value="NZ_CCXW01000004.1"/>
</dbReference>
<organism evidence="2 3">
    <name type="scientific">Peribacillus simplex</name>
    <dbReference type="NCBI Taxonomy" id="1478"/>
    <lineage>
        <taxon>Bacteria</taxon>
        <taxon>Bacillati</taxon>
        <taxon>Bacillota</taxon>
        <taxon>Bacilli</taxon>
        <taxon>Bacillales</taxon>
        <taxon>Bacillaceae</taxon>
        <taxon>Peribacillus</taxon>
    </lineage>
</organism>
<dbReference type="AlphaFoldDB" id="A0AAN2PC34"/>
<gene>
    <name evidence="2" type="ORF">BN1180_05871</name>
</gene>
<evidence type="ECO:0000313" key="3">
    <source>
        <dbReference type="Proteomes" id="UP000182110"/>
    </source>
</evidence>
<dbReference type="PROSITE" id="PS51500">
    <property type="entry name" value="SIN"/>
    <property type="match status" value="1"/>
</dbReference>